<organism evidence="1 2">
    <name type="scientific">Bugula neritina</name>
    <name type="common">Brown bryozoan</name>
    <name type="synonym">Sertularia neritina</name>
    <dbReference type="NCBI Taxonomy" id="10212"/>
    <lineage>
        <taxon>Eukaryota</taxon>
        <taxon>Metazoa</taxon>
        <taxon>Spiralia</taxon>
        <taxon>Lophotrochozoa</taxon>
        <taxon>Bryozoa</taxon>
        <taxon>Gymnolaemata</taxon>
        <taxon>Cheilostomatida</taxon>
        <taxon>Flustrina</taxon>
        <taxon>Buguloidea</taxon>
        <taxon>Bugulidae</taxon>
        <taxon>Bugula</taxon>
    </lineage>
</organism>
<protein>
    <submittedName>
        <fullName evidence="1">Uncharacterized protein</fullName>
    </submittedName>
</protein>
<dbReference type="AlphaFoldDB" id="A0A7J7IYB6"/>
<evidence type="ECO:0000313" key="2">
    <source>
        <dbReference type="Proteomes" id="UP000593567"/>
    </source>
</evidence>
<keyword evidence="2" id="KW-1185">Reference proteome</keyword>
<reference evidence="1" key="1">
    <citation type="submission" date="2020-06" db="EMBL/GenBank/DDBJ databases">
        <title>Draft genome of Bugula neritina, a colonial animal packing powerful symbionts and potential medicines.</title>
        <authorList>
            <person name="Rayko M."/>
        </authorList>
    </citation>
    <scope>NUCLEOTIDE SEQUENCE [LARGE SCALE GENOMIC DNA]</scope>
    <source>
        <strain evidence="1">Kwan_BN1</strain>
    </source>
</reference>
<accession>A0A7J7IYB6</accession>
<dbReference type="Proteomes" id="UP000593567">
    <property type="component" value="Unassembled WGS sequence"/>
</dbReference>
<dbReference type="EMBL" id="VXIV02003269">
    <property type="protein sequence ID" value="KAF6018912.1"/>
    <property type="molecule type" value="Genomic_DNA"/>
</dbReference>
<sequence>MIGCTRLLLTSSNFDLVQHNNITMKIVIQNTLFFVKLEHAHLAVILSPLYSVYTSVNLQQILLSLLYTPVTMTDVIPSPLHQMYTNDNATDVIPSPLHQMYTSDNATDVTFITLTKLLHTAAP</sequence>
<proteinExistence type="predicted"/>
<gene>
    <name evidence="1" type="ORF">EB796_022797</name>
</gene>
<name>A0A7J7IYB6_BUGNE</name>
<evidence type="ECO:0000313" key="1">
    <source>
        <dbReference type="EMBL" id="KAF6018912.1"/>
    </source>
</evidence>
<comment type="caution">
    <text evidence="1">The sequence shown here is derived from an EMBL/GenBank/DDBJ whole genome shotgun (WGS) entry which is preliminary data.</text>
</comment>